<gene>
    <name evidence="3" type="ORF">UR34_C0011G0060</name>
</gene>
<dbReference type="Proteomes" id="UP000034302">
    <property type="component" value="Unassembled WGS sequence"/>
</dbReference>
<keyword evidence="2" id="KW-0812">Transmembrane</keyword>
<accession>A0A0F9ZXW5</accession>
<sequence length="83" mass="9272">MEETPNLSQPTGLGSLKEETVTVEQTPIAEPKKKNNKFIITVLILIILILAGTAYLFFTNRLDIGIENPLNQETESVVEEENE</sequence>
<evidence type="ECO:0000256" key="2">
    <source>
        <dbReference type="SAM" id="Phobius"/>
    </source>
</evidence>
<reference evidence="3 4" key="1">
    <citation type="journal article" date="2015" name="Nature">
        <title>rRNA introns, odd ribosomes, and small enigmatic genomes across a large radiation of phyla.</title>
        <authorList>
            <person name="Brown C.T."/>
            <person name="Hug L.A."/>
            <person name="Thomas B.C."/>
            <person name="Sharon I."/>
            <person name="Castelle C.J."/>
            <person name="Singh A."/>
            <person name="Wilkins M.J."/>
            <person name="Williams K.H."/>
            <person name="Banfield J.F."/>
        </authorList>
    </citation>
    <scope>NUCLEOTIDE SEQUENCE [LARGE SCALE GENOMIC DNA]</scope>
</reference>
<dbReference type="EMBL" id="LBOV01000011">
    <property type="protein sequence ID" value="KKP43806.1"/>
    <property type="molecule type" value="Genomic_DNA"/>
</dbReference>
<feature type="region of interest" description="Disordered" evidence="1">
    <location>
        <begin position="1"/>
        <end position="28"/>
    </location>
</feature>
<organism evidence="3 4">
    <name type="scientific">candidate division WS6 bacterium GW2011_GWC1_33_20</name>
    <dbReference type="NCBI Taxonomy" id="1619089"/>
    <lineage>
        <taxon>Bacteria</taxon>
        <taxon>Candidatus Dojkabacteria</taxon>
    </lineage>
</organism>
<feature type="transmembrane region" description="Helical" evidence="2">
    <location>
        <begin position="38"/>
        <end position="58"/>
    </location>
</feature>
<dbReference type="AlphaFoldDB" id="A0A0F9ZXW5"/>
<keyword evidence="2" id="KW-0472">Membrane</keyword>
<comment type="caution">
    <text evidence="3">The sequence shown here is derived from an EMBL/GenBank/DDBJ whole genome shotgun (WGS) entry which is preliminary data.</text>
</comment>
<feature type="compositionally biased region" description="Polar residues" evidence="1">
    <location>
        <begin position="1"/>
        <end position="12"/>
    </location>
</feature>
<evidence type="ECO:0000313" key="4">
    <source>
        <dbReference type="Proteomes" id="UP000034302"/>
    </source>
</evidence>
<proteinExistence type="predicted"/>
<evidence type="ECO:0000313" key="3">
    <source>
        <dbReference type="EMBL" id="KKP43806.1"/>
    </source>
</evidence>
<keyword evidence="2" id="KW-1133">Transmembrane helix</keyword>
<evidence type="ECO:0000256" key="1">
    <source>
        <dbReference type="SAM" id="MobiDB-lite"/>
    </source>
</evidence>
<protein>
    <submittedName>
        <fullName evidence="3">Uncharacterized protein</fullName>
    </submittedName>
</protein>
<name>A0A0F9ZXW5_9BACT</name>